<dbReference type="AlphaFoldDB" id="A0A6G0YTQ9"/>
<name>A0A6G0YTQ9_APHCR</name>
<sequence>IWINIEYTIRSLFSCKSRRVNKRRLDNRNKISEVVTLNKLNYMTDINGELGQLNIAEEKYCYFVVWSPIGTQIII</sequence>
<feature type="non-terminal residue" evidence="1">
    <location>
        <position position="75"/>
    </location>
</feature>
<proteinExistence type="predicted"/>
<evidence type="ECO:0000313" key="1">
    <source>
        <dbReference type="EMBL" id="KAF0761108.1"/>
    </source>
</evidence>
<gene>
    <name evidence="1" type="ORF">FWK35_00013161</name>
</gene>
<feature type="non-terminal residue" evidence="1">
    <location>
        <position position="1"/>
    </location>
</feature>
<comment type="caution">
    <text evidence="1">The sequence shown here is derived from an EMBL/GenBank/DDBJ whole genome shotgun (WGS) entry which is preliminary data.</text>
</comment>
<accession>A0A6G0YTQ9</accession>
<protein>
    <submittedName>
        <fullName evidence="1">YqaJ domain-containing protein</fullName>
    </submittedName>
</protein>
<evidence type="ECO:0000313" key="2">
    <source>
        <dbReference type="Proteomes" id="UP000478052"/>
    </source>
</evidence>
<dbReference type="EMBL" id="VUJU01002489">
    <property type="protein sequence ID" value="KAF0761108.1"/>
    <property type="molecule type" value="Genomic_DNA"/>
</dbReference>
<organism evidence="1 2">
    <name type="scientific">Aphis craccivora</name>
    <name type="common">Cowpea aphid</name>
    <dbReference type="NCBI Taxonomy" id="307492"/>
    <lineage>
        <taxon>Eukaryota</taxon>
        <taxon>Metazoa</taxon>
        <taxon>Ecdysozoa</taxon>
        <taxon>Arthropoda</taxon>
        <taxon>Hexapoda</taxon>
        <taxon>Insecta</taxon>
        <taxon>Pterygota</taxon>
        <taxon>Neoptera</taxon>
        <taxon>Paraneoptera</taxon>
        <taxon>Hemiptera</taxon>
        <taxon>Sternorrhyncha</taxon>
        <taxon>Aphidomorpha</taxon>
        <taxon>Aphidoidea</taxon>
        <taxon>Aphididae</taxon>
        <taxon>Aphidini</taxon>
        <taxon>Aphis</taxon>
        <taxon>Aphis</taxon>
    </lineage>
</organism>
<dbReference type="Proteomes" id="UP000478052">
    <property type="component" value="Unassembled WGS sequence"/>
</dbReference>
<reference evidence="1 2" key="1">
    <citation type="submission" date="2019-08" db="EMBL/GenBank/DDBJ databases">
        <title>Whole genome of Aphis craccivora.</title>
        <authorList>
            <person name="Voronova N.V."/>
            <person name="Shulinski R.S."/>
            <person name="Bandarenka Y.V."/>
            <person name="Zhorov D.G."/>
            <person name="Warner D."/>
        </authorList>
    </citation>
    <scope>NUCLEOTIDE SEQUENCE [LARGE SCALE GENOMIC DNA]</scope>
    <source>
        <strain evidence="1">180601</strain>
        <tissue evidence="1">Whole Body</tissue>
    </source>
</reference>
<keyword evidence="2" id="KW-1185">Reference proteome</keyword>